<keyword evidence="6" id="KW-0325">Glycoprotein</keyword>
<dbReference type="InterPro" id="IPR013201">
    <property type="entry name" value="Prot_inhib_I29"/>
</dbReference>
<dbReference type="AlphaFoldDB" id="A0AAD8J3Z3"/>
<dbReference type="EMBL" id="JAUIZM010000002">
    <property type="protein sequence ID" value="KAK1395831.1"/>
    <property type="molecule type" value="Genomic_DNA"/>
</dbReference>
<keyword evidence="4" id="KW-0788">Thiol protease</keyword>
<keyword evidence="3" id="KW-0378">Hydrolase</keyword>
<dbReference type="Proteomes" id="UP001237642">
    <property type="component" value="Unassembled WGS sequence"/>
</dbReference>
<dbReference type="SMART" id="SM00848">
    <property type="entry name" value="Inhibitor_I29"/>
    <property type="match status" value="1"/>
</dbReference>
<dbReference type="InterPro" id="IPR037277">
    <property type="entry name" value="Granulin_sf"/>
</dbReference>
<evidence type="ECO:0000256" key="5">
    <source>
        <dbReference type="ARBA" id="ARBA00023157"/>
    </source>
</evidence>
<dbReference type="GO" id="GO:0004197">
    <property type="term" value="F:cysteine-type endopeptidase activity"/>
    <property type="evidence" value="ECO:0007669"/>
    <property type="project" value="UniProtKB-EC"/>
</dbReference>
<reference evidence="16" key="1">
    <citation type="submission" date="2023-02" db="EMBL/GenBank/DDBJ databases">
        <title>Genome of toxic invasive species Heracleum sosnowskyi carries increased number of genes despite the absence of recent whole-genome duplications.</title>
        <authorList>
            <person name="Schelkunov M."/>
            <person name="Shtratnikova V."/>
            <person name="Makarenko M."/>
            <person name="Klepikova A."/>
            <person name="Omelchenko D."/>
            <person name="Novikova G."/>
            <person name="Obukhova E."/>
            <person name="Bogdanov V."/>
            <person name="Penin A."/>
            <person name="Logacheva M."/>
        </authorList>
    </citation>
    <scope>NUCLEOTIDE SEQUENCE</scope>
    <source>
        <strain evidence="16">Hsosn_3</strain>
        <tissue evidence="16">Leaf</tissue>
    </source>
</reference>
<dbReference type="SMART" id="SM00277">
    <property type="entry name" value="GRAN"/>
    <property type="match status" value="1"/>
</dbReference>
<feature type="domain" description="Cathepsin propeptide inhibitor" evidence="15">
    <location>
        <begin position="53"/>
        <end position="110"/>
    </location>
</feature>
<reference evidence="16" key="2">
    <citation type="submission" date="2023-05" db="EMBL/GenBank/DDBJ databases">
        <authorList>
            <person name="Schelkunov M.I."/>
        </authorList>
    </citation>
    <scope>NUCLEOTIDE SEQUENCE</scope>
    <source>
        <strain evidence="16">Hsosn_3</strain>
        <tissue evidence="16">Leaf</tissue>
    </source>
</reference>
<evidence type="ECO:0000259" key="13">
    <source>
        <dbReference type="SMART" id="SM00277"/>
    </source>
</evidence>
<comment type="catalytic activity">
    <reaction evidence="7">
        <text>Specificity close to that of papain.</text>
        <dbReference type="EC" id="3.4.22.14"/>
    </reaction>
</comment>
<evidence type="ECO:0000256" key="1">
    <source>
        <dbReference type="ARBA" id="ARBA00008455"/>
    </source>
</evidence>
<comment type="similarity">
    <text evidence="1">Belongs to the peptidase C1 family.</text>
</comment>
<protein>
    <recommendedName>
        <fullName evidence="10">Actinidain</fullName>
        <ecNumber evidence="9">3.4.22.14</ecNumber>
    </recommendedName>
</protein>
<dbReference type="GO" id="GO:0006508">
    <property type="term" value="P:proteolysis"/>
    <property type="evidence" value="ECO:0007669"/>
    <property type="project" value="UniProtKB-KW"/>
</dbReference>
<evidence type="ECO:0000256" key="10">
    <source>
        <dbReference type="ARBA" id="ARBA00068904"/>
    </source>
</evidence>
<dbReference type="Pfam" id="PF08246">
    <property type="entry name" value="Inhibitor_I29"/>
    <property type="match status" value="1"/>
</dbReference>
<dbReference type="PROSITE" id="PS00640">
    <property type="entry name" value="THIOL_PROTEASE_ASN"/>
    <property type="match status" value="1"/>
</dbReference>
<evidence type="ECO:0000256" key="9">
    <source>
        <dbReference type="ARBA" id="ARBA00066502"/>
    </source>
</evidence>
<evidence type="ECO:0000313" key="16">
    <source>
        <dbReference type="EMBL" id="KAK1395831.1"/>
    </source>
</evidence>
<dbReference type="SUPFAM" id="SSF54001">
    <property type="entry name" value="Cysteine proteinases"/>
    <property type="match status" value="1"/>
</dbReference>
<dbReference type="SMART" id="SM00645">
    <property type="entry name" value="Pept_C1"/>
    <property type="match status" value="1"/>
</dbReference>
<gene>
    <name evidence="16" type="ORF">POM88_005694</name>
</gene>
<accession>A0AAD8J3Z3</accession>
<evidence type="ECO:0000259" key="14">
    <source>
        <dbReference type="SMART" id="SM00645"/>
    </source>
</evidence>
<dbReference type="CDD" id="cd02248">
    <property type="entry name" value="Peptidase_C1A"/>
    <property type="match status" value="1"/>
</dbReference>
<keyword evidence="12" id="KW-0732">Signal</keyword>
<evidence type="ECO:0000256" key="3">
    <source>
        <dbReference type="ARBA" id="ARBA00022801"/>
    </source>
</evidence>
<keyword evidence="5" id="KW-1015">Disulfide bond</keyword>
<evidence type="ECO:0000256" key="11">
    <source>
        <dbReference type="SAM" id="MobiDB-lite"/>
    </source>
</evidence>
<feature type="domain" description="Peptidase C1A papain C-terminal" evidence="14">
    <location>
        <begin position="142"/>
        <end position="358"/>
    </location>
</feature>
<evidence type="ECO:0000313" key="17">
    <source>
        <dbReference type="Proteomes" id="UP001237642"/>
    </source>
</evidence>
<dbReference type="SUPFAM" id="SSF57277">
    <property type="entry name" value="Granulin repeat"/>
    <property type="match status" value="1"/>
</dbReference>
<dbReference type="InterPro" id="IPR025661">
    <property type="entry name" value="Pept_asp_AS"/>
</dbReference>
<dbReference type="PROSITE" id="PS00639">
    <property type="entry name" value="THIOL_PROTEASE_HIS"/>
    <property type="match status" value="1"/>
</dbReference>
<keyword evidence="2" id="KW-0645">Protease</keyword>
<comment type="caution">
    <text evidence="16">The sequence shown here is derived from an EMBL/GenBank/DDBJ whole genome shotgun (WGS) entry which is preliminary data.</text>
</comment>
<dbReference type="FunFam" id="3.90.70.10:FF:000068">
    <property type="entry name" value="Cysteine protease 1"/>
    <property type="match status" value="1"/>
</dbReference>
<organism evidence="16 17">
    <name type="scientific">Heracleum sosnowskyi</name>
    <dbReference type="NCBI Taxonomy" id="360622"/>
    <lineage>
        <taxon>Eukaryota</taxon>
        <taxon>Viridiplantae</taxon>
        <taxon>Streptophyta</taxon>
        <taxon>Embryophyta</taxon>
        <taxon>Tracheophyta</taxon>
        <taxon>Spermatophyta</taxon>
        <taxon>Magnoliopsida</taxon>
        <taxon>eudicotyledons</taxon>
        <taxon>Gunneridae</taxon>
        <taxon>Pentapetalae</taxon>
        <taxon>asterids</taxon>
        <taxon>campanulids</taxon>
        <taxon>Apiales</taxon>
        <taxon>Apiaceae</taxon>
        <taxon>Apioideae</taxon>
        <taxon>apioid superclade</taxon>
        <taxon>Tordylieae</taxon>
        <taxon>Tordyliinae</taxon>
        <taxon>Heracleum</taxon>
    </lineage>
</organism>
<evidence type="ECO:0000256" key="8">
    <source>
        <dbReference type="ARBA" id="ARBA00058326"/>
    </source>
</evidence>
<feature type="chain" id="PRO_5042215130" description="Actinidain" evidence="12">
    <location>
        <begin position="24"/>
        <end position="472"/>
    </location>
</feature>
<proteinExistence type="inferred from homology"/>
<evidence type="ECO:0000256" key="2">
    <source>
        <dbReference type="ARBA" id="ARBA00022670"/>
    </source>
</evidence>
<comment type="function">
    <text evidence="8">Cysteine protease responsible for the cleavage of kiwellin into kissper and KiTH.</text>
</comment>
<dbReference type="PRINTS" id="PR00705">
    <property type="entry name" value="PAPAIN"/>
</dbReference>
<dbReference type="InterPro" id="IPR000118">
    <property type="entry name" value="Granulin"/>
</dbReference>
<keyword evidence="17" id="KW-1185">Reference proteome</keyword>
<dbReference type="InterPro" id="IPR000668">
    <property type="entry name" value="Peptidase_C1A_C"/>
</dbReference>
<dbReference type="InterPro" id="IPR038765">
    <property type="entry name" value="Papain-like_cys_pep_sf"/>
</dbReference>
<evidence type="ECO:0000256" key="6">
    <source>
        <dbReference type="ARBA" id="ARBA00023180"/>
    </source>
</evidence>
<dbReference type="FunFam" id="2.10.25.160:FF:000002">
    <property type="entry name" value="Cysteine protease 1"/>
    <property type="match status" value="1"/>
</dbReference>
<dbReference type="PROSITE" id="PS00139">
    <property type="entry name" value="THIOL_PROTEASE_CYS"/>
    <property type="match status" value="1"/>
</dbReference>
<dbReference type="EC" id="3.4.22.14" evidence="9"/>
<feature type="signal peptide" evidence="12">
    <location>
        <begin position="1"/>
        <end position="23"/>
    </location>
</feature>
<dbReference type="InterPro" id="IPR039417">
    <property type="entry name" value="Peptidase_C1A_papain-like"/>
</dbReference>
<dbReference type="Gene3D" id="3.90.70.10">
    <property type="entry name" value="Cysteine proteinases"/>
    <property type="match status" value="1"/>
</dbReference>
<dbReference type="InterPro" id="IPR000169">
    <property type="entry name" value="Pept_cys_AS"/>
</dbReference>
<dbReference type="Pfam" id="PF00112">
    <property type="entry name" value="Peptidase_C1"/>
    <property type="match status" value="1"/>
</dbReference>
<name>A0AAD8J3Z3_9APIA</name>
<sequence>MKTSSKNLTLLVLSLSFFALTLASDMSIITYDETHKPSSNSLIRTDDEVMTMYNSWLVKHGKSYNALGEKETRFQIFKDNLRYIDNHNADPTRSFELGLNKFADLTNEEYRSKYMGTKSRESRPKLSKGRSDRYAPVAGETLPDSIDWREKGAVAAVKDQGGCGSCWAFSAIASVEGINQISTGELITLSEQELVDCDKSYNAGCEGGLMDYAFEFIIKNGGIDSDKDYPYTGRDGYCDSNKKNAKVVTIDSYEDVPVYDEKALQKAVANQPISVAVEAGGTDFQLYVSGIFTGKCGTAVDHGVVVVGYGSEGGKDYWIVRNSWGAAWGEAGYLRMERNVASKPSGLCGITIEPSYPVKNGENPPNPGPTPPSPTIPDNVCDDYSSCPAHTTCCCLYTYGKECYIWGCCPLEAASCCDDGYSCCPHDYPVCHVYSGTCSMSTNSPLGVKAMKRTLATPIRPRDIKGRKVSAL</sequence>
<evidence type="ECO:0000256" key="12">
    <source>
        <dbReference type="SAM" id="SignalP"/>
    </source>
</evidence>
<evidence type="ECO:0000256" key="4">
    <source>
        <dbReference type="ARBA" id="ARBA00022807"/>
    </source>
</evidence>
<evidence type="ECO:0000259" key="15">
    <source>
        <dbReference type="SMART" id="SM00848"/>
    </source>
</evidence>
<feature type="domain" description="Granulins" evidence="13">
    <location>
        <begin position="381"/>
        <end position="438"/>
    </location>
</feature>
<dbReference type="InterPro" id="IPR013128">
    <property type="entry name" value="Peptidase_C1A"/>
</dbReference>
<dbReference type="InterPro" id="IPR025660">
    <property type="entry name" value="Pept_his_AS"/>
</dbReference>
<dbReference type="PANTHER" id="PTHR12411">
    <property type="entry name" value="CYSTEINE PROTEASE FAMILY C1-RELATED"/>
    <property type="match status" value="1"/>
</dbReference>
<feature type="region of interest" description="Disordered" evidence="11">
    <location>
        <begin position="113"/>
        <end position="133"/>
    </location>
</feature>
<dbReference type="Pfam" id="PF00396">
    <property type="entry name" value="Granulin"/>
    <property type="match status" value="1"/>
</dbReference>
<evidence type="ECO:0000256" key="7">
    <source>
        <dbReference type="ARBA" id="ARBA00050389"/>
    </source>
</evidence>
<dbReference type="Gene3D" id="2.10.25.160">
    <property type="entry name" value="Granulin"/>
    <property type="match status" value="1"/>
</dbReference>